<sequence>MQQTLPALLKDRCAQAYGLPKWNNIARFATAATKIRNTSQRKAVNDTEDDGDKILLDGEPSSPAVDALCRAVEEASRNAWPTAVVAASPSTMMTGAQTLAAIAQQQPVVNTFGEMLCAINDNVSIIEASPFPMATPLRSPKIGILREVHPCGGLVIDFPGEDQVSSDNNDKE</sequence>
<protein>
    <submittedName>
        <fullName evidence="2">Uncharacterized protein</fullName>
    </submittedName>
</protein>
<organism evidence="1 2">
    <name type="scientific">Romanomermis culicivorax</name>
    <name type="common">Nematode worm</name>
    <dbReference type="NCBI Taxonomy" id="13658"/>
    <lineage>
        <taxon>Eukaryota</taxon>
        <taxon>Metazoa</taxon>
        <taxon>Ecdysozoa</taxon>
        <taxon>Nematoda</taxon>
        <taxon>Enoplea</taxon>
        <taxon>Dorylaimia</taxon>
        <taxon>Mermithida</taxon>
        <taxon>Mermithoidea</taxon>
        <taxon>Mermithidae</taxon>
        <taxon>Romanomermis</taxon>
    </lineage>
</organism>
<dbReference type="Proteomes" id="UP000887565">
    <property type="component" value="Unplaced"/>
</dbReference>
<proteinExistence type="predicted"/>
<accession>A0A915IS18</accession>
<evidence type="ECO:0000313" key="1">
    <source>
        <dbReference type="Proteomes" id="UP000887565"/>
    </source>
</evidence>
<reference evidence="2" key="1">
    <citation type="submission" date="2022-11" db="UniProtKB">
        <authorList>
            <consortium name="WormBaseParasite"/>
        </authorList>
    </citation>
    <scope>IDENTIFICATION</scope>
</reference>
<dbReference type="AlphaFoldDB" id="A0A915IS18"/>
<dbReference type="WBParaSite" id="nRc.2.0.1.t16174-RA">
    <property type="protein sequence ID" value="nRc.2.0.1.t16174-RA"/>
    <property type="gene ID" value="nRc.2.0.1.g16174"/>
</dbReference>
<keyword evidence="1" id="KW-1185">Reference proteome</keyword>
<name>A0A915IS18_ROMCU</name>
<evidence type="ECO:0000313" key="2">
    <source>
        <dbReference type="WBParaSite" id="nRc.2.0.1.t16174-RA"/>
    </source>
</evidence>